<protein>
    <recommendedName>
        <fullName evidence="4">RING-type E3 ubiquitin transferase</fullName>
        <ecNumber evidence="4">2.3.2.27</ecNumber>
    </recommendedName>
</protein>
<feature type="region of interest" description="Disordered" evidence="16">
    <location>
        <begin position="384"/>
        <end position="408"/>
    </location>
</feature>
<dbReference type="PROSITE" id="PS50089">
    <property type="entry name" value="ZF_RING_2"/>
    <property type="match status" value="1"/>
</dbReference>
<evidence type="ECO:0000313" key="21">
    <source>
        <dbReference type="Proteomes" id="UP001154282"/>
    </source>
</evidence>
<dbReference type="GO" id="GO:0061630">
    <property type="term" value="F:ubiquitin protein ligase activity"/>
    <property type="evidence" value="ECO:0007669"/>
    <property type="project" value="UniProtKB-EC"/>
</dbReference>
<evidence type="ECO:0000256" key="17">
    <source>
        <dbReference type="SAM" id="Phobius"/>
    </source>
</evidence>
<evidence type="ECO:0000256" key="3">
    <source>
        <dbReference type="ARBA" id="ARBA00004906"/>
    </source>
</evidence>
<dbReference type="Pfam" id="PF13947">
    <property type="entry name" value="GUB_WAK_bind"/>
    <property type="match status" value="1"/>
</dbReference>
<comment type="catalytic activity">
    <reaction evidence="1">
        <text>S-ubiquitinyl-[E2 ubiquitin-conjugating enzyme]-L-cysteine + [acceptor protein]-L-lysine = [E2 ubiquitin-conjugating enzyme]-L-cysteine + N(6)-ubiquitinyl-[acceptor protein]-L-lysine.</text>
        <dbReference type="EC" id="2.3.2.27"/>
    </reaction>
</comment>
<evidence type="ECO:0000256" key="9">
    <source>
        <dbReference type="ARBA" id="ARBA00022771"/>
    </source>
</evidence>
<dbReference type="InterPro" id="IPR013083">
    <property type="entry name" value="Znf_RING/FYVE/PHD"/>
</dbReference>
<dbReference type="InterPro" id="IPR046948">
    <property type="entry name" value="ATL20-22-like"/>
</dbReference>
<comment type="caution">
    <text evidence="20">The sequence shown here is derived from an EMBL/GenBank/DDBJ whole genome shotgun (WGS) entry which is preliminary data.</text>
</comment>
<accession>A0AAV0JIU2</accession>
<evidence type="ECO:0000256" key="15">
    <source>
        <dbReference type="PROSITE-ProRule" id="PRU00175"/>
    </source>
</evidence>
<dbReference type="CDD" id="cd16461">
    <property type="entry name" value="RING-H2_EL5-like"/>
    <property type="match status" value="1"/>
</dbReference>
<evidence type="ECO:0000256" key="6">
    <source>
        <dbReference type="ARBA" id="ARBA00022692"/>
    </source>
</evidence>
<keyword evidence="9 15" id="KW-0863">Zinc-finger</keyword>
<evidence type="ECO:0000256" key="8">
    <source>
        <dbReference type="ARBA" id="ARBA00022729"/>
    </source>
</evidence>
<feature type="domain" description="RING-type" evidence="19">
    <location>
        <begin position="340"/>
        <end position="382"/>
    </location>
</feature>
<dbReference type="Pfam" id="PF13639">
    <property type="entry name" value="zf-RING_2"/>
    <property type="match status" value="1"/>
</dbReference>
<sequence>MPSSPFFSFTLSLCFLISTHLSAAAADTCGRSCRLGSPTVRFPFALTAGRTHNNSSIPNTRCGFPGFGLSCDGSGQTVIALRSSGEFIVQYIEYHSQVVYIRDPGDCLPRRYLDSFSLEGTPFVPEATGIFTFLNCSGAPTGPGSGSPSAFVPGSRRVGCLSGEAFTVRAMRTSAFRGLNLSAEAPSCRVISTAVRIPVTWPRWSDADTRLIWSLPDCLPCEEDGKNCGFRDETGLEIGCSDPGEKSQGISRRARYGLVLGVGIPGLICTIGLGCFICTKLESRGRDRFHSAADLAAAAAMGPQPASVVLSGLDEPTIESYPKTLLGASRRLPKPSDNTCPICLSEYQPKETLRTIPECNHYYHAECIDEWLKMNATCPLCRNTPESSAASTPSPSLSSTSSSLLSTP</sequence>
<keyword evidence="8 18" id="KW-0732">Signal</keyword>
<keyword evidence="7" id="KW-0479">Metal-binding</keyword>
<evidence type="ECO:0000256" key="1">
    <source>
        <dbReference type="ARBA" id="ARBA00000900"/>
    </source>
</evidence>
<reference evidence="20" key="1">
    <citation type="submission" date="2022-08" db="EMBL/GenBank/DDBJ databases">
        <authorList>
            <person name="Gutierrez-Valencia J."/>
        </authorList>
    </citation>
    <scope>NUCLEOTIDE SEQUENCE</scope>
</reference>
<dbReference type="SMART" id="SM00184">
    <property type="entry name" value="RING"/>
    <property type="match status" value="1"/>
</dbReference>
<dbReference type="SUPFAM" id="SSF57850">
    <property type="entry name" value="RING/U-box"/>
    <property type="match status" value="1"/>
</dbReference>
<evidence type="ECO:0000256" key="10">
    <source>
        <dbReference type="ARBA" id="ARBA00022786"/>
    </source>
</evidence>
<evidence type="ECO:0000256" key="11">
    <source>
        <dbReference type="ARBA" id="ARBA00022833"/>
    </source>
</evidence>
<dbReference type="EC" id="2.3.2.27" evidence="4"/>
<feature type="compositionally biased region" description="Low complexity" evidence="16">
    <location>
        <begin position="387"/>
        <end position="408"/>
    </location>
</feature>
<proteinExistence type="inferred from homology"/>
<dbReference type="GO" id="GO:0016020">
    <property type="term" value="C:membrane"/>
    <property type="evidence" value="ECO:0007669"/>
    <property type="project" value="UniProtKB-SubCell"/>
</dbReference>
<feature type="signal peptide" evidence="18">
    <location>
        <begin position="1"/>
        <end position="26"/>
    </location>
</feature>
<dbReference type="Proteomes" id="UP001154282">
    <property type="component" value="Unassembled WGS sequence"/>
</dbReference>
<dbReference type="PANTHER" id="PTHR46279:SF31">
    <property type="entry name" value="RING-H2 FINGER PROTEIN ATL20-LIKE ISOFORM X1"/>
    <property type="match status" value="1"/>
</dbReference>
<dbReference type="InterPro" id="IPR025287">
    <property type="entry name" value="WAK_GUB"/>
</dbReference>
<keyword evidence="12 17" id="KW-1133">Transmembrane helix</keyword>
<comment type="subcellular location">
    <subcellularLocation>
        <location evidence="2">Membrane</location>
        <topology evidence="2">Single-pass membrane protein</topology>
    </subcellularLocation>
</comment>
<gene>
    <name evidence="20" type="ORF">LITE_LOCUS14070</name>
</gene>
<evidence type="ECO:0000313" key="20">
    <source>
        <dbReference type="EMBL" id="CAI0408689.1"/>
    </source>
</evidence>
<comment type="similarity">
    <text evidence="14">Belongs to the RING-type zinc finger family. ATL subfamily.</text>
</comment>
<keyword evidence="11" id="KW-0862">Zinc</keyword>
<dbReference type="GO" id="GO:0030247">
    <property type="term" value="F:polysaccharide binding"/>
    <property type="evidence" value="ECO:0007669"/>
    <property type="project" value="InterPro"/>
</dbReference>
<dbReference type="AlphaFoldDB" id="A0AAV0JIU2"/>
<evidence type="ECO:0000256" key="5">
    <source>
        <dbReference type="ARBA" id="ARBA00022679"/>
    </source>
</evidence>
<evidence type="ECO:0000256" key="16">
    <source>
        <dbReference type="SAM" id="MobiDB-lite"/>
    </source>
</evidence>
<evidence type="ECO:0000256" key="13">
    <source>
        <dbReference type="ARBA" id="ARBA00023136"/>
    </source>
</evidence>
<keyword evidence="13 17" id="KW-0472">Membrane</keyword>
<evidence type="ECO:0000256" key="7">
    <source>
        <dbReference type="ARBA" id="ARBA00022723"/>
    </source>
</evidence>
<name>A0AAV0JIU2_9ROSI</name>
<feature type="transmembrane region" description="Helical" evidence="17">
    <location>
        <begin position="256"/>
        <end position="278"/>
    </location>
</feature>
<organism evidence="20 21">
    <name type="scientific">Linum tenue</name>
    <dbReference type="NCBI Taxonomy" id="586396"/>
    <lineage>
        <taxon>Eukaryota</taxon>
        <taxon>Viridiplantae</taxon>
        <taxon>Streptophyta</taxon>
        <taxon>Embryophyta</taxon>
        <taxon>Tracheophyta</taxon>
        <taxon>Spermatophyta</taxon>
        <taxon>Magnoliopsida</taxon>
        <taxon>eudicotyledons</taxon>
        <taxon>Gunneridae</taxon>
        <taxon>Pentapetalae</taxon>
        <taxon>rosids</taxon>
        <taxon>fabids</taxon>
        <taxon>Malpighiales</taxon>
        <taxon>Linaceae</taxon>
        <taxon>Linum</taxon>
    </lineage>
</organism>
<evidence type="ECO:0000256" key="4">
    <source>
        <dbReference type="ARBA" id="ARBA00012483"/>
    </source>
</evidence>
<keyword evidence="6 17" id="KW-0812">Transmembrane</keyword>
<evidence type="ECO:0000256" key="2">
    <source>
        <dbReference type="ARBA" id="ARBA00004167"/>
    </source>
</evidence>
<evidence type="ECO:0000256" key="18">
    <source>
        <dbReference type="SAM" id="SignalP"/>
    </source>
</evidence>
<dbReference type="Gene3D" id="3.30.40.10">
    <property type="entry name" value="Zinc/RING finger domain, C3HC4 (zinc finger)"/>
    <property type="match status" value="1"/>
</dbReference>
<keyword evidence="21" id="KW-1185">Reference proteome</keyword>
<dbReference type="PANTHER" id="PTHR46279">
    <property type="entry name" value="RING/U-BOX SUPERFAMILY PROTEIN"/>
    <property type="match status" value="1"/>
</dbReference>
<evidence type="ECO:0000256" key="14">
    <source>
        <dbReference type="ARBA" id="ARBA00024209"/>
    </source>
</evidence>
<evidence type="ECO:0000259" key="19">
    <source>
        <dbReference type="PROSITE" id="PS50089"/>
    </source>
</evidence>
<comment type="pathway">
    <text evidence="3">Protein modification; protein ubiquitination.</text>
</comment>
<dbReference type="InterPro" id="IPR001841">
    <property type="entry name" value="Znf_RING"/>
</dbReference>
<dbReference type="GO" id="GO:0008270">
    <property type="term" value="F:zinc ion binding"/>
    <property type="evidence" value="ECO:0007669"/>
    <property type="project" value="UniProtKB-KW"/>
</dbReference>
<evidence type="ECO:0000256" key="12">
    <source>
        <dbReference type="ARBA" id="ARBA00022989"/>
    </source>
</evidence>
<dbReference type="EMBL" id="CAMGYJ010000005">
    <property type="protein sequence ID" value="CAI0408689.1"/>
    <property type="molecule type" value="Genomic_DNA"/>
</dbReference>
<keyword evidence="10" id="KW-0833">Ubl conjugation pathway</keyword>
<feature type="chain" id="PRO_5043976056" description="RING-type E3 ubiquitin transferase" evidence="18">
    <location>
        <begin position="27"/>
        <end position="408"/>
    </location>
</feature>
<keyword evidence="5" id="KW-0808">Transferase</keyword>